<accession>A0ABR7ZYU3</accession>
<comment type="caution">
    <text evidence="1">The sequence shown here is derived from an EMBL/GenBank/DDBJ whole genome shotgun (WGS) entry which is preliminary data.</text>
</comment>
<name>A0ABR7ZYU3_9CYAN</name>
<evidence type="ECO:0000313" key="2">
    <source>
        <dbReference type="Proteomes" id="UP000642094"/>
    </source>
</evidence>
<gene>
    <name evidence="1" type="ORF">H6F41_13370</name>
</gene>
<dbReference type="Pfam" id="PF11360">
    <property type="entry name" value="DUF3110"/>
    <property type="match status" value="1"/>
</dbReference>
<dbReference type="EMBL" id="JACJQB010000029">
    <property type="protein sequence ID" value="MBD2189128.1"/>
    <property type="molecule type" value="Genomic_DNA"/>
</dbReference>
<dbReference type="Proteomes" id="UP000642094">
    <property type="component" value="Unassembled WGS sequence"/>
</dbReference>
<reference evidence="1 2" key="1">
    <citation type="journal article" date="2020" name="ISME J.">
        <title>Comparative genomics reveals insights into cyanobacterial evolution and habitat adaptation.</title>
        <authorList>
            <person name="Chen M.Y."/>
            <person name="Teng W.K."/>
            <person name="Zhao L."/>
            <person name="Hu C.X."/>
            <person name="Zhou Y.K."/>
            <person name="Han B.P."/>
            <person name="Song L.R."/>
            <person name="Shu W.S."/>
        </authorList>
    </citation>
    <scope>NUCLEOTIDE SEQUENCE [LARGE SCALE GENOMIC DNA]</scope>
    <source>
        <strain evidence="1 2">FACHB-723</strain>
    </source>
</reference>
<protein>
    <submittedName>
        <fullName evidence="1">DUF3110 domain-containing protein</fullName>
    </submittedName>
</protein>
<dbReference type="InterPro" id="IPR021503">
    <property type="entry name" value="DUF3110"/>
</dbReference>
<organism evidence="1 2">
    <name type="scientific">Pseudanabaena mucicola FACHB-723</name>
    <dbReference type="NCBI Taxonomy" id="2692860"/>
    <lineage>
        <taxon>Bacteria</taxon>
        <taxon>Bacillati</taxon>
        <taxon>Cyanobacteriota</taxon>
        <taxon>Cyanophyceae</taxon>
        <taxon>Pseudanabaenales</taxon>
        <taxon>Pseudanabaenaceae</taxon>
        <taxon>Pseudanabaena</taxon>
    </lineage>
</organism>
<evidence type="ECO:0000313" key="1">
    <source>
        <dbReference type="EMBL" id="MBD2189128.1"/>
    </source>
</evidence>
<dbReference type="RefSeq" id="WP_190403961.1">
    <property type="nucleotide sequence ID" value="NZ_JACJQB010000029.1"/>
</dbReference>
<keyword evidence="2" id="KW-1185">Reference proteome</keyword>
<sequence>MQVWVLPFNANTDNESIYTLEVHTTDWDSDRDRNFLEQNVSIL</sequence>
<proteinExistence type="predicted"/>